<proteinExistence type="predicted"/>
<protein>
    <submittedName>
        <fullName evidence="1">Uncharacterized protein</fullName>
    </submittedName>
</protein>
<accession>A0A6H5GJG1</accession>
<organism evidence="1 2">
    <name type="scientific">Nesidiocoris tenuis</name>
    <dbReference type="NCBI Taxonomy" id="355587"/>
    <lineage>
        <taxon>Eukaryota</taxon>
        <taxon>Metazoa</taxon>
        <taxon>Ecdysozoa</taxon>
        <taxon>Arthropoda</taxon>
        <taxon>Hexapoda</taxon>
        <taxon>Insecta</taxon>
        <taxon>Pterygota</taxon>
        <taxon>Neoptera</taxon>
        <taxon>Paraneoptera</taxon>
        <taxon>Hemiptera</taxon>
        <taxon>Heteroptera</taxon>
        <taxon>Panheteroptera</taxon>
        <taxon>Cimicomorpha</taxon>
        <taxon>Miridae</taxon>
        <taxon>Dicyphina</taxon>
        <taxon>Nesidiocoris</taxon>
    </lineage>
</organism>
<keyword evidence="2" id="KW-1185">Reference proteome</keyword>
<reference evidence="1 2" key="1">
    <citation type="submission" date="2020-02" db="EMBL/GenBank/DDBJ databases">
        <authorList>
            <person name="Ferguson B K."/>
        </authorList>
    </citation>
    <scope>NUCLEOTIDE SEQUENCE [LARGE SCALE GENOMIC DNA]</scope>
</reference>
<dbReference type="Proteomes" id="UP000479000">
    <property type="component" value="Unassembled WGS sequence"/>
</dbReference>
<dbReference type="AlphaFoldDB" id="A0A6H5GJG1"/>
<dbReference type="EMBL" id="CADCXU010014405">
    <property type="protein sequence ID" value="CAB0004067.1"/>
    <property type="molecule type" value="Genomic_DNA"/>
</dbReference>
<name>A0A6H5GJG1_9HEMI</name>
<sequence length="149" mass="17122">MRATGKWEEIHHAYNRILEESNPSLVLSRISILLHRARDDHKTEIVAIGRRLSSPQAVRCVIRIFCAHGISATAIGLMTTQFQNSYLHILIATKRDKLEVVTLVRQCVVKSVDWKIWMLPFGFDVDHSKRPFQHVHSTGHHLDEPRDVA</sequence>
<evidence type="ECO:0000313" key="2">
    <source>
        <dbReference type="Proteomes" id="UP000479000"/>
    </source>
</evidence>
<evidence type="ECO:0000313" key="1">
    <source>
        <dbReference type="EMBL" id="CAB0004067.1"/>
    </source>
</evidence>
<gene>
    <name evidence="1" type="ORF">NTEN_LOCUS9544</name>
</gene>
<feature type="non-terminal residue" evidence="1">
    <location>
        <position position="149"/>
    </location>
</feature>